<dbReference type="OrthoDB" id="9768393at2"/>
<keyword evidence="17" id="KW-1185">Reference proteome</keyword>
<keyword evidence="8" id="KW-0143">Chaperone</keyword>
<protein>
    <recommendedName>
        <fullName evidence="2">Parvulin-like PPIase</fullName>
    </recommendedName>
    <alternativeName>
        <fullName evidence="9">Peptidyl-prolyl cis-trans isomerase plp</fullName>
    </alternativeName>
    <alternativeName>
        <fullName evidence="12">Periplasmic chaperone PpiD</fullName>
    </alternativeName>
    <alternativeName>
        <fullName evidence="13">Periplasmic folding chaperone</fullName>
    </alternativeName>
    <alternativeName>
        <fullName evidence="10">Rotamase plp</fullName>
    </alternativeName>
</protein>
<evidence type="ECO:0000313" key="17">
    <source>
        <dbReference type="Proteomes" id="UP000309450"/>
    </source>
</evidence>
<dbReference type="PANTHER" id="PTHR47529">
    <property type="entry name" value="PEPTIDYL-PROLYL CIS-TRANS ISOMERASE D"/>
    <property type="match status" value="1"/>
</dbReference>
<name>A0A4S3MS75_9RHOB</name>
<keyword evidence="6 14" id="KW-1133">Transmembrane helix</keyword>
<evidence type="ECO:0000256" key="14">
    <source>
        <dbReference type="SAM" id="Phobius"/>
    </source>
</evidence>
<dbReference type="SUPFAM" id="SSF109998">
    <property type="entry name" value="Triger factor/SurA peptide-binding domain-like"/>
    <property type="match status" value="1"/>
</dbReference>
<feature type="transmembrane region" description="Helical" evidence="14">
    <location>
        <begin position="20"/>
        <end position="40"/>
    </location>
</feature>
<evidence type="ECO:0000256" key="6">
    <source>
        <dbReference type="ARBA" id="ARBA00022989"/>
    </source>
</evidence>
<accession>A0A4S3MS75</accession>
<gene>
    <name evidence="16" type="ORF">E7811_00610</name>
</gene>
<evidence type="ECO:0000256" key="12">
    <source>
        <dbReference type="ARBA" id="ARBA00040743"/>
    </source>
</evidence>
<evidence type="ECO:0000256" key="10">
    <source>
        <dbReference type="ARBA" id="ARBA00031484"/>
    </source>
</evidence>
<dbReference type="PANTHER" id="PTHR47529:SF1">
    <property type="entry name" value="PERIPLASMIC CHAPERONE PPID"/>
    <property type="match status" value="1"/>
</dbReference>
<keyword evidence="4" id="KW-0997">Cell inner membrane</keyword>
<evidence type="ECO:0000256" key="3">
    <source>
        <dbReference type="ARBA" id="ARBA00022475"/>
    </source>
</evidence>
<dbReference type="InterPro" id="IPR000297">
    <property type="entry name" value="PPIase_PpiC"/>
</dbReference>
<proteinExistence type="inferred from homology"/>
<dbReference type="Pfam" id="PF13145">
    <property type="entry name" value="Rotamase_2"/>
    <property type="match status" value="1"/>
</dbReference>
<evidence type="ECO:0000256" key="13">
    <source>
        <dbReference type="ARBA" id="ARBA00042775"/>
    </source>
</evidence>
<dbReference type="Gene3D" id="3.10.50.40">
    <property type="match status" value="1"/>
</dbReference>
<evidence type="ECO:0000256" key="11">
    <source>
        <dbReference type="ARBA" id="ARBA00038408"/>
    </source>
</evidence>
<keyword evidence="5 14" id="KW-0812">Transmembrane</keyword>
<keyword evidence="16" id="KW-0413">Isomerase</keyword>
<dbReference type="GO" id="GO:0005886">
    <property type="term" value="C:plasma membrane"/>
    <property type="evidence" value="ECO:0007669"/>
    <property type="project" value="UniProtKB-SubCell"/>
</dbReference>
<dbReference type="AlphaFoldDB" id="A0A4S3MS75"/>
<evidence type="ECO:0000256" key="2">
    <source>
        <dbReference type="ARBA" id="ARBA00018370"/>
    </source>
</evidence>
<sequence>MSKDHEYDTAPRKKKGATVIVWILMAMLILSLGGFGVTNFGTGITSIGSVGDREIDVNRYSRTLQQELAALGAQTGQNVTLEQARQFGLDRQVLQSLIATVAVENEADRIGISVGDARVAEELRGMQAFRGLDGTFDREAYRFVLERNNLSEAEFEQGLRDDLARSLLQGAVVGGFPAPHVLTDTLYAYVAERRGYSLLRLTEADLTDPLPEASDELLKAHYDANVAVFTRPEARRITYAALLPETLATTMAPDEAALRAAYDQRRAEFVQPERRLVERLVYPTAEEAAAAKARVDAGEGFEALVAARGLKLDDVDLGDVSREDLGAAAEAVFALTEPGIAGPVDTDLGPALFRVNAILSAQETTFEEAREQLAAELQQDAARRAIADQREAIDDALAGGATIEDIGREFAMTVATFDYVPGSEEPVAGYPAFREAAEAAAEGDYPELFELDDGGLATLRLDAIVPPAPIPFEEARDRVAEHWTASETAKALAGRAAAIRAEVEAGASLGAYGIVSVTTELARQGFVEDTPPGFVDTVFGMAEGEVRVIEGPGFTGVVRLDAITPAPAEGDEAEALKAAIAAQAEQALAQDGYALFTTALSDGAGITLNDAAINAVHAQFQ</sequence>
<evidence type="ECO:0000313" key="16">
    <source>
        <dbReference type="EMBL" id="THD84291.1"/>
    </source>
</evidence>
<dbReference type="GO" id="GO:0003755">
    <property type="term" value="F:peptidyl-prolyl cis-trans isomerase activity"/>
    <property type="evidence" value="ECO:0007669"/>
    <property type="project" value="InterPro"/>
</dbReference>
<comment type="subcellular location">
    <subcellularLocation>
        <location evidence="1">Cell inner membrane</location>
        <topology evidence="1">Single-pass type II membrane protein</topology>
        <orientation evidence="1">Periplasmic side</orientation>
    </subcellularLocation>
</comment>
<comment type="caution">
    <text evidence="16">The sequence shown here is derived from an EMBL/GenBank/DDBJ whole genome shotgun (WGS) entry which is preliminary data.</text>
</comment>
<keyword evidence="3" id="KW-1003">Cell membrane</keyword>
<feature type="domain" description="PpiC" evidence="15">
    <location>
        <begin position="253"/>
        <end position="371"/>
    </location>
</feature>
<dbReference type="Gene3D" id="1.10.4030.10">
    <property type="entry name" value="Porin chaperone SurA, peptide-binding domain"/>
    <property type="match status" value="1"/>
</dbReference>
<evidence type="ECO:0000256" key="4">
    <source>
        <dbReference type="ARBA" id="ARBA00022519"/>
    </source>
</evidence>
<organism evidence="16 17">
    <name type="scientific">Aliigemmobacter aestuarii</name>
    <dbReference type="NCBI Taxonomy" id="1445661"/>
    <lineage>
        <taxon>Bacteria</taxon>
        <taxon>Pseudomonadati</taxon>
        <taxon>Pseudomonadota</taxon>
        <taxon>Alphaproteobacteria</taxon>
        <taxon>Rhodobacterales</taxon>
        <taxon>Paracoccaceae</taxon>
        <taxon>Aliigemmobacter</taxon>
    </lineage>
</organism>
<evidence type="ECO:0000256" key="8">
    <source>
        <dbReference type="ARBA" id="ARBA00023186"/>
    </source>
</evidence>
<dbReference type="EMBL" id="SSND01000001">
    <property type="protein sequence ID" value="THD84291.1"/>
    <property type="molecule type" value="Genomic_DNA"/>
</dbReference>
<keyword evidence="7 14" id="KW-0472">Membrane</keyword>
<dbReference type="InterPro" id="IPR027304">
    <property type="entry name" value="Trigger_fact/SurA_dom_sf"/>
</dbReference>
<dbReference type="Proteomes" id="UP000309450">
    <property type="component" value="Unassembled WGS sequence"/>
</dbReference>
<dbReference type="InterPro" id="IPR046357">
    <property type="entry name" value="PPIase_dom_sf"/>
</dbReference>
<comment type="similarity">
    <text evidence="11">Belongs to the PpiD chaperone family.</text>
</comment>
<dbReference type="RefSeq" id="WP_136392672.1">
    <property type="nucleotide sequence ID" value="NZ_SSND01000001.1"/>
</dbReference>
<dbReference type="InterPro" id="IPR052029">
    <property type="entry name" value="PpiD_chaperone"/>
</dbReference>
<evidence type="ECO:0000256" key="5">
    <source>
        <dbReference type="ARBA" id="ARBA00022692"/>
    </source>
</evidence>
<reference evidence="16 17" key="1">
    <citation type="submission" date="2019-04" db="EMBL/GenBank/DDBJ databases">
        <title>Draft genome sequence of Gemmobacter aestuarii sp. nov.</title>
        <authorList>
            <person name="Hameed A."/>
            <person name="Lin S.-Y."/>
            <person name="Shahina M."/>
            <person name="Lai W.-A."/>
            <person name="Young C.-C."/>
        </authorList>
    </citation>
    <scope>NUCLEOTIDE SEQUENCE [LARGE SCALE GENOMIC DNA]</scope>
    <source>
        <strain evidence="16 17">CC-PW-75</strain>
    </source>
</reference>
<evidence type="ECO:0000256" key="7">
    <source>
        <dbReference type="ARBA" id="ARBA00023136"/>
    </source>
</evidence>
<evidence type="ECO:0000256" key="9">
    <source>
        <dbReference type="ARBA" id="ARBA00030642"/>
    </source>
</evidence>
<evidence type="ECO:0000256" key="1">
    <source>
        <dbReference type="ARBA" id="ARBA00004382"/>
    </source>
</evidence>
<dbReference type="SUPFAM" id="SSF54534">
    <property type="entry name" value="FKBP-like"/>
    <property type="match status" value="1"/>
</dbReference>
<dbReference type="Pfam" id="PF13624">
    <property type="entry name" value="SurA_N_3"/>
    <property type="match status" value="1"/>
</dbReference>
<evidence type="ECO:0000259" key="15">
    <source>
        <dbReference type="Pfam" id="PF13145"/>
    </source>
</evidence>